<dbReference type="SFLD" id="SFLDS00019">
    <property type="entry name" value="Glutathione_Transferase_(cytos"/>
    <property type="match status" value="1"/>
</dbReference>
<name>A0A7X3FSC4_9HYPH</name>
<dbReference type="InterPro" id="IPR040079">
    <property type="entry name" value="Glutathione_S-Trfase"/>
</dbReference>
<dbReference type="Gene3D" id="1.20.1050.10">
    <property type="match status" value="1"/>
</dbReference>
<comment type="similarity">
    <text evidence="1">Belongs to the GST superfamily.</text>
</comment>
<accession>A0A7X3FSC4</accession>
<evidence type="ECO:0000313" key="5">
    <source>
        <dbReference type="EMBL" id="MVS99894.1"/>
    </source>
</evidence>
<evidence type="ECO:0000313" key="6">
    <source>
        <dbReference type="Proteomes" id="UP000438106"/>
    </source>
</evidence>
<keyword evidence="6" id="KW-1185">Reference proteome</keyword>
<dbReference type="PROSITE" id="PS50404">
    <property type="entry name" value="GST_NTER"/>
    <property type="match status" value="1"/>
</dbReference>
<feature type="domain" description="GST N-terminal" evidence="3">
    <location>
        <begin position="2"/>
        <end position="83"/>
    </location>
</feature>
<evidence type="ECO:0000256" key="1">
    <source>
        <dbReference type="ARBA" id="ARBA00007409"/>
    </source>
</evidence>
<reference evidence="5 6" key="1">
    <citation type="submission" date="2019-12" db="EMBL/GenBank/DDBJ databases">
        <title>Devosia maris sp. nov., isolated from the deep seawater.</title>
        <authorList>
            <person name="Liu Y."/>
        </authorList>
    </citation>
    <scope>NUCLEOTIDE SEQUENCE [LARGE SCALE GENOMIC DNA]</scope>
    <source>
        <strain evidence="5 6">L53-10-65</strain>
    </source>
</reference>
<evidence type="ECO:0000259" key="4">
    <source>
        <dbReference type="PROSITE" id="PS50405"/>
    </source>
</evidence>
<dbReference type="InterPro" id="IPR004046">
    <property type="entry name" value="GST_C"/>
</dbReference>
<dbReference type="PANTHER" id="PTHR44051:SF19">
    <property type="entry name" value="DISULFIDE-BOND OXIDOREDUCTASE YFCG"/>
    <property type="match status" value="1"/>
</dbReference>
<dbReference type="FunFam" id="3.40.30.10:FF:000039">
    <property type="entry name" value="Glutathione S-transferase domain"/>
    <property type="match status" value="1"/>
</dbReference>
<dbReference type="SUPFAM" id="SSF47616">
    <property type="entry name" value="GST C-terminal domain-like"/>
    <property type="match status" value="1"/>
</dbReference>
<dbReference type="Gene3D" id="3.40.30.10">
    <property type="entry name" value="Glutaredoxin"/>
    <property type="match status" value="1"/>
</dbReference>
<proteinExistence type="inferred from homology"/>
<gene>
    <name evidence="5" type="ORF">GO014_12765</name>
</gene>
<dbReference type="SFLD" id="SFLDG00358">
    <property type="entry name" value="Main_(cytGST)"/>
    <property type="match status" value="1"/>
</dbReference>
<dbReference type="SUPFAM" id="SSF52833">
    <property type="entry name" value="Thioredoxin-like"/>
    <property type="match status" value="1"/>
</dbReference>
<dbReference type="Pfam" id="PF02798">
    <property type="entry name" value="GST_N"/>
    <property type="match status" value="1"/>
</dbReference>
<dbReference type="EMBL" id="WQRF01000003">
    <property type="protein sequence ID" value="MVS99894.1"/>
    <property type="molecule type" value="Genomic_DNA"/>
</dbReference>
<protein>
    <submittedName>
        <fullName evidence="5">Glutathione S-transferase</fullName>
    </submittedName>
</protein>
<sequence>MDMMRILGRVTSINVRKATWAAGELGLAYEHEDWGMPNRDPKVPEFMALNPNAQVPVLVEEEFVLWESLAIMLYLNRKAGGSLLPGEARQQGLVMQWVLWQNNEMGSNWAYPLMSIIRKAPGFDDSQKLADNIAAWTGKMNIIEAHLAKSGDFVVGNDFSLADIAITLGLHRWFAIPFEHAPMPACEAYYNRMKARPAAAEWLTNATP</sequence>
<dbReference type="Proteomes" id="UP000438106">
    <property type="component" value="Unassembled WGS sequence"/>
</dbReference>
<organism evidence="5 6">
    <name type="scientific">Devosia marina</name>
    <dbReference type="NCBI Taxonomy" id="2683198"/>
    <lineage>
        <taxon>Bacteria</taxon>
        <taxon>Pseudomonadati</taxon>
        <taxon>Pseudomonadota</taxon>
        <taxon>Alphaproteobacteria</taxon>
        <taxon>Hyphomicrobiales</taxon>
        <taxon>Devosiaceae</taxon>
        <taxon>Devosia</taxon>
    </lineage>
</organism>
<dbReference type="PANTHER" id="PTHR44051">
    <property type="entry name" value="GLUTATHIONE S-TRANSFERASE-RELATED"/>
    <property type="match status" value="1"/>
</dbReference>
<evidence type="ECO:0000259" key="3">
    <source>
        <dbReference type="PROSITE" id="PS50404"/>
    </source>
</evidence>
<dbReference type="GO" id="GO:0016740">
    <property type="term" value="F:transferase activity"/>
    <property type="evidence" value="ECO:0007669"/>
    <property type="project" value="UniProtKB-KW"/>
</dbReference>
<dbReference type="PROSITE" id="PS50405">
    <property type="entry name" value="GST_CTER"/>
    <property type="match status" value="1"/>
</dbReference>
<dbReference type="Pfam" id="PF14497">
    <property type="entry name" value="GST_C_3"/>
    <property type="match status" value="1"/>
</dbReference>
<evidence type="ECO:0000256" key="2">
    <source>
        <dbReference type="ARBA" id="ARBA00022679"/>
    </source>
</evidence>
<feature type="domain" description="GST C-terminal" evidence="4">
    <location>
        <begin position="87"/>
        <end position="208"/>
    </location>
</feature>
<dbReference type="SFLD" id="SFLDG01150">
    <property type="entry name" value="Main.1:_Beta-like"/>
    <property type="match status" value="1"/>
</dbReference>
<dbReference type="InterPro" id="IPR036282">
    <property type="entry name" value="Glutathione-S-Trfase_C_sf"/>
</dbReference>
<comment type="caution">
    <text evidence="5">The sequence shown here is derived from an EMBL/GenBank/DDBJ whole genome shotgun (WGS) entry which is preliminary data.</text>
</comment>
<dbReference type="InterPro" id="IPR010987">
    <property type="entry name" value="Glutathione-S-Trfase_C-like"/>
</dbReference>
<keyword evidence="2 5" id="KW-0808">Transferase</keyword>
<dbReference type="InterPro" id="IPR036249">
    <property type="entry name" value="Thioredoxin-like_sf"/>
</dbReference>
<dbReference type="InterPro" id="IPR004045">
    <property type="entry name" value="Glutathione_S-Trfase_N"/>
</dbReference>
<dbReference type="AlphaFoldDB" id="A0A7X3FSC4"/>